<keyword evidence="12" id="KW-1185">Reference proteome</keyword>
<evidence type="ECO:0000313" key="12">
    <source>
        <dbReference type="Proteomes" id="UP000035963"/>
    </source>
</evidence>
<keyword evidence="5" id="KW-0547">Nucleotide-binding</keyword>
<dbReference type="Pfam" id="PF14361">
    <property type="entry name" value="RsbRD_N"/>
    <property type="match status" value="1"/>
</dbReference>
<dbReference type="InterPro" id="IPR036890">
    <property type="entry name" value="HATPase_C_sf"/>
</dbReference>
<dbReference type="SMART" id="SM00388">
    <property type="entry name" value="HisKA"/>
    <property type="match status" value="1"/>
</dbReference>
<dbReference type="PRINTS" id="PR00344">
    <property type="entry name" value="BCTRLSENSOR"/>
</dbReference>
<name>A0A0J1D136_9BURK</name>
<dbReference type="InterPro" id="IPR004358">
    <property type="entry name" value="Sig_transdc_His_kin-like_C"/>
</dbReference>
<dbReference type="Proteomes" id="UP000035963">
    <property type="component" value="Unassembled WGS sequence"/>
</dbReference>
<evidence type="ECO:0000256" key="7">
    <source>
        <dbReference type="ARBA" id="ARBA00022840"/>
    </source>
</evidence>
<dbReference type="Gene3D" id="3.30.565.10">
    <property type="entry name" value="Histidine kinase-like ATPase, C-terminal domain"/>
    <property type="match status" value="1"/>
</dbReference>
<dbReference type="InterPro" id="IPR036097">
    <property type="entry name" value="HisK_dim/P_sf"/>
</dbReference>
<evidence type="ECO:0000256" key="9">
    <source>
        <dbReference type="SAM" id="Coils"/>
    </source>
</evidence>
<dbReference type="EC" id="2.7.13.3" evidence="2"/>
<keyword evidence="9" id="KW-0175">Coiled coil</keyword>
<dbReference type="PROSITE" id="PS50109">
    <property type="entry name" value="HIS_KIN"/>
    <property type="match status" value="1"/>
</dbReference>
<dbReference type="CDD" id="cd00082">
    <property type="entry name" value="HisKA"/>
    <property type="match status" value="1"/>
</dbReference>
<dbReference type="PANTHER" id="PTHR43065:SF10">
    <property type="entry name" value="PEROXIDE STRESS-ACTIVATED HISTIDINE KINASE MAK3"/>
    <property type="match status" value="1"/>
</dbReference>
<comment type="catalytic activity">
    <reaction evidence="1">
        <text>ATP + protein L-histidine = ADP + protein N-phospho-L-histidine.</text>
        <dbReference type="EC" id="2.7.13.3"/>
    </reaction>
</comment>
<dbReference type="GO" id="GO:0000155">
    <property type="term" value="F:phosphorelay sensor kinase activity"/>
    <property type="evidence" value="ECO:0007669"/>
    <property type="project" value="InterPro"/>
</dbReference>
<keyword evidence="8" id="KW-0902">Two-component regulatory system</keyword>
<evidence type="ECO:0000259" key="10">
    <source>
        <dbReference type="PROSITE" id="PS50109"/>
    </source>
</evidence>
<accession>A0A0J1D136</accession>
<dbReference type="Pfam" id="PF02518">
    <property type="entry name" value="HATPase_c"/>
    <property type="match status" value="1"/>
</dbReference>
<dbReference type="PATRIC" id="fig|908627.4.peg.2023"/>
<comment type="caution">
    <text evidence="11">The sequence shown here is derived from an EMBL/GenBank/DDBJ whole genome shotgun (WGS) entry which is preliminary data.</text>
</comment>
<dbReference type="InterPro" id="IPR025751">
    <property type="entry name" value="RsbRD_N_dom"/>
</dbReference>
<dbReference type="AlphaFoldDB" id="A0A0J1D136"/>
<dbReference type="SUPFAM" id="SSF47384">
    <property type="entry name" value="Homodimeric domain of signal transducing histidine kinase"/>
    <property type="match status" value="1"/>
</dbReference>
<evidence type="ECO:0000256" key="6">
    <source>
        <dbReference type="ARBA" id="ARBA00022777"/>
    </source>
</evidence>
<keyword evidence="7" id="KW-0067">ATP-binding</keyword>
<keyword evidence="6 11" id="KW-0418">Kinase</keyword>
<protein>
    <recommendedName>
        <fullName evidence="2">histidine kinase</fullName>
        <ecNumber evidence="2">2.7.13.3</ecNumber>
    </recommendedName>
</protein>
<evidence type="ECO:0000313" key="11">
    <source>
        <dbReference type="EMBL" id="KLU26494.1"/>
    </source>
</evidence>
<dbReference type="InterPro" id="IPR003594">
    <property type="entry name" value="HATPase_dom"/>
</dbReference>
<dbReference type="Gene3D" id="1.10.287.130">
    <property type="match status" value="1"/>
</dbReference>
<dbReference type="OrthoDB" id="8872837at2"/>
<dbReference type="PANTHER" id="PTHR43065">
    <property type="entry name" value="SENSOR HISTIDINE KINASE"/>
    <property type="match status" value="1"/>
</dbReference>
<dbReference type="SMART" id="SM00387">
    <property type="entry name" value="HATPase_c"/>
    <property type="match status" value="1"/>
</dbReference>
<reference evidence="11 12" key="1">
    <citation type="journal article" date="2015" name="Genome Announc.">
        <title>Draft Genome Sequence of Burkholderia sp. Strain PML1(12), an Ectomycorrhizosphere-Inhabiting Bacterium with Effective Mineral-Weathering Ability.</title>
        <authorList>
            <person name="Uroz S."/>
            <person name="Oger P."/>
        </authorList>
    </citation>
    <scope>NUCLEOTIDE SEQUENCE [LARGE SCALE GENOMIC DNA]</scope>
    <source>
        <strain evidence="12">PML1(12)</strain>
    </source>
</reference>
<dbReference type="InterPro" id="IPR003661">
    <property type="entry name" value="HisK_dim/P_dom"/>
</dbReference>
<evidence type="ECO:0000256" key="4">
    <source>
        <dbReference type="ARBA" id="ARBA00022679"/>
    </source>
</evidence>
<evidence type="ECO:0000256" key="8">
    <source>
        <dbReference type="ARBA" id="ARBA00023012"/>
    </source>
</evidence>
<dbReference type="InterPro" id="IPR005467">
    <property type="entry name" value="His_kinase_dom"/>
</dbReference>
<gene>
    <name evidence="11" type="ORF">EOS_09160</name>
</gene>
<sequence length="476" mass="52777">MLAKVPRISNHLREKTVSIAADLTLVVERTLAILTPLDGYKLLAPAAKQDVHESIALSAKVWFETLLSGEPPSAQDMDVFRKITQRREHQRVPLQSLLQALRLGLGEIWSTYIALGELDEHIAKELLADVSMYLLDHFDLIAQIIVRAYLAEQYREPRWAGLAIAIEEGARRSESVRHHLVALLEQLSDEPDLLSRLEVDHTREQRGTEAAGAQVMKFFGLDVDIDDGAELSKALRDAQERLAQASRLAAVAELSASIAHELNQPLQAIVAHGRACVRWLAATPPKIDEAKYSAEQALRDANAAADVVSRIRALFRHTVPQKVDLDVNKLILQVCTLMADDIQRNAVSLETILGEDVSKISADAVQIQQVIVNLVRNAIEALAATEERPRLLVIRSRRDADDVVIDVEDHGTGHVDFEKIFEPFFTTKETGMGMGLAICRSIIEAHAGRIWAVRNVSRGVTFSFSLPIERSNATAR</sequence>
<evidence type="ECO:0000256" key="5">
    <source>
        <dbReference type="ARBA" id="ARBA00022741"/>
    </source>
</evidence>
<organism evidence="11 12">
    <name type="scientific">Caballeronia mineralivorans PML1(12)</name>
    <dbReference type="NCBI Taxonomy" id="908627"/>
    <lineage>
        <taxon>Bacteria</taxon>
        <taxon>Pseudomonadati</taxon>
        <taxon>Pseudomonadota</taxon>
        <taxon>Betaproteobacteria</taxon>
        <taxon>Burkholderiales</taxon>
        <taxon>Burkholderiaceae</taxon>
        <taxon>Caballeronia</taxon>
    </lineage>
</organism>
<feature type="coiled-coil region" evidence="9">
    <location>
        <begin position="228"/>
        <end position="255"/>
    </location>
</feature>
<dbReference type="GO" id="GO:0005524">
    <property type="term" value="F:ATP binding"/>
    <property type="evidence" value="ECO:0007669"/>
    <property type="project" value="UniProtKB-KW"/>
</dbReference>
<dbReference type="EMBL" id="AEJF01000068">
    <property type="protein sequence ID" value="KLU26494.1"/>
    <property type="molecule type" value="Genomic_DNA"/>
</dbReference>
<dbReference type="SUPFAM" id="SSF55874">
    <property type="entry name" value="ATPase domain of HSP90 chaperone/DNA topoisomerase II/histidine kinase"/>
    <property type="match status" value="1"/>
</dbReference>
<evidence type="ECO:0000256" key="2">
    <source>
        <dbReference type="ARBA" id="ARBA00012438"/>
    </source>
</evidence>
<evidence type="ECO:0000256" key="3">
    <source>
        <dbReference type="ARBA" id="ARBA00022553"/>
    </source>
</evidence>
<feature type="domain" description="Histidine kinase" evidence="10">
    <location>
        <begin position="257"/>
        <end position="470"/>
    </location>
</feature>
<proteinExistence type="predicted"/>
<keyword evidence="4" id="KW-0808">Transferase</keyword>
<keyword evidence="3" id="KW-0597">Phosphoprotein</keyword>
<evidence type="ECO:0000256" key="1">
    <source>
        <dbReference type="ARBA" id="ARBA00000085"/>
    </source>
</evidence>